<organism evidence="2 3">
    <name type="scientific">Acinetobacter nematophilus</name>
    <dbReference type="NCBI Taxonomy" id="2994642"/>
    <lineage>
        <taxon>Bacteria</taxon>
        <taxon>Pseudomonadati</taxon>
        <taxon>Pseudomonadota</taxon>
        <taxon>Gammaproteobacteria</taxon>
        <taxon>Moraxellales</taxon>
        <taxon>Moraxellaceae</taxon>
        <taxon>Acinetobacter</taxon>
    </lineage>
</organism>
<proteinExistence type="predicted"/>
<dbReference type="AlphaFoldDB" id="A0A9X3DU19"/>
<gene>
    <name evidence="2" type="ORF">OSH00_10145</name>
</gene>
<evidence type="ECO:0000313" key="2">
    <source>
        <dbReference type="EMBL" id="MCX5468106.1"/>
    </source>
</evidence>
<reference evidence="2" key="1">
    <citation type="submission" date="2022-11" db="EMBL/GenBank/DDBJ databases">
        <title>Biodiversity and phylogenetic relationships of bacteria.</title>
        <authorList>
            <person name="Machado R.A.R."/>
            <person name="Bhat A."/>
            <person name="Loulou A."/>
            <person name="Kallel S."/>
        </authorList>
    </citation>
    <scope>NUCLEOTIDE SEQUENCE</scope>
    <source>
        <strain evidence="2">A-IN1</strain>
    </source>
</reference>
<evidence type="ECO:0000313" key="3">
    <source>
        <dbReference type="Proteomes" id="UP001146019"/>
    </source>
</evidence>
<accession>A0A9X3DU19</accession>
<feature type="domain" description="Thoeris protein ThsB TIR-like" evidence="1">
    <location>
        <begin position="6"/>
        <end position="111"/>
    </location>
</feature>
<dbReference type="RefSeq" id="WP_266130331.1">
    <property type="nucleotide sequence ID" value="NZ_JAPKMY010000004.1"/>
</dbReference>
<sequence>MGNKIFISYKYADSSVQKLNTTYTWELTTPRHYVDIIQQKLLPRYGHINKGENDGESLATFKEATIQSKLADKIFDSSITIVLISPNMKPLYPFEKDQWIPWEISYSLRTKSRKGTYSNPNAILEVILPDITGSYNYVNNYNFGFEIIKLNKNNVKPLLVSYLHPNYVVTCTWAQFLSQFDTWLEKAVENRKNVDRYNLRVNF</sequence>
<comment type="caution">
    <text evidence="2">The sequence shown here is derived from an EMBL/GenBank/DDBJ whole genome shotgun (WGS) entry which is preliminary data.</text>
</comment>
<dbReference type="EMBL" id="JAPKMY010000004">
    <property type="protein sequence ID" value="MCX5468106.1"/>
    <property type="molecule type" value="Genomic_DNA"/>
</dbReference>
<dbReference type="InterPro" id="IPR015032">
    <property type="entry name" value="ThsB__TIR-like_domain"/>
</dbReference>
<name>A0A9X3DU19_9GAMM</name>
<protein>
    <submittedName>
        <fullName evidence="2">TIR domain-containing protein</fullName>
    </submittedName>
</protein>
<dbReference type="Proteomes" id="UP001146019">
    <property type="component" value="Unassembled WGS sequence"/>
</dbReference>
<keyword evidence="3" id="KW-1185">Reference proteome</keyword>
<dbReference type="Pfam" id="PF08937">
    <property type="entry name" value="ThsB_TIR"/>
    <property type="match status" value="1"/>
</dbReference>
<evidence type="ECO:0000259" key="1">
    <source>
        <dbReference type="Pfam" id="PF08937"/>
    </source>
</evidence>